<dbReference type="Proteomes" id="UP001465976">
    <property type="component" value="Unassembled WGS sequence"/>
</dbReference>
<keyword evidence="3" id="KW-1185">Reference proteome</keyword>
<evidence type="ECO:0000256" key="1">
    <source>
        <dbReference type="SAM" id="MobiDB-lite"/>
    </source>
</evidence>
<comment type="caution">
    <text evidence="2">The sequence shown here is derived from an EMBL/GenBank/DDBJ whole genome shotgun (WGS) entry which is preliminary data.</text>
</comment>
<sequence>MPTQSPFTPPDHDAQRGHRPPNIQPSPYATSQSTPFESDAQLNLHILTAKRRLRPVKHELDNAIAERESEERIKELKLEVLDADLEYYEAKLDKKMVHIRARMEKECLEKGFPVPEQGMPYAATSRNVHMGSQLCSRTYSHETRVLTPGNPPDRRIPQPIVKAIPTFTKNSAVPTGTLNTVSDYCIQSKRDDAPKEQTLTFLVPDEQGYQLQISALSRIDAHHDISPPGLPPLMSNLELTKQHVPAPLNNPLVHQPCSGNPGREIVVNGGGPHDHTRSSPLSPITTVSENVSENDTVTTGTIIMATDSYTGLDHDNAPSELTLTFHGRVEQPRQSGTLTTSQAVVHHSVTTPAPVDSKPFIVPTLKPKQPVLAPSNDPLAHQPCNGPGGTPSCETGAPRGISHDHAVTTVSESNTAMPGIAIPTAAGHCTHPEHDNASDELTLASLGHDVNEQPHQTFVPSQTVVRHLVATPTPVDLKLSGVSALESPPLVPAPFFIHVLSALCPPSIVLVQRNTPPSTYGYDPGQWYGGSLCAVSQHVCYGALPQTPPRGKPPWKCYPWTFKHSLQRASPLCLQCYLLEVKSDVSLLLGNM</sequence>
<reference evidence="2 3" key="1">
    <citation type="submission" date="2024-02" db="EMBL/GenBank/DDBJ databases">
        <title>A draft genome for the cacao thread blight pathogen Marasmius crinis-equi.</title>
        <authorList>
            <person name="Cohen S.P."/>
            <person name="Baruah I.K."/>
            <person name="Amoako-Attah I."/>
            <person name="Bukari Y."/>
            <person name="Meinhardt L.W."/>
            <person name="Bailey B.A."/>
        </authorList>
    </citation>
    <scope>NUCLEOTIDE SEQUENCE [LARGE SCALE GENOMIC DNA]</scope>
    <source>
        <strain evidence="2 3">GH-76</strain>
    </source>
</reference>
<accession>A0ABR3F8A2</accession>
<evidence type="ECO:0000313" key="2">
    <source>
        <dbReference type="EMBL" id="KAL0571471.1"/>
    </source>
</evidence>
<feature type="region of interest" description="Disordered" evidence="1">
    <location>
        <begin position="1"/>
        <end position="37"/>
    </location>
</feature>
<protein>
    <submittedName>
        <fullName evidence="2">Uncharacterized protein</fullName>
    </submittedName>
</protein>
<evidence type="ECO:0000313" key="3">
    <source>
        <dbReference type="Proteomes" id="UP001465976"/>
    </source>
</evidence>
<organism evidence="2 3">
    <name type="scientific">Marasmius crinis-equi</name>
    <dbReference type="NCBI Taxonomy" id="585013"/>
    <lineage>
        <taxon>Eukaryota</taxon>
        <taxon>Fungi</taxon>
        <taxon>Dikarya</taxon>
        <taxon>Basidiomycota</taxon>
        <taxon>Agaricomycotina</taxon>
        <taxon>Agaricomycetes</taxon>
        <taxon>Agaricomycetidae</taxon>
        <taxon>Agaricales</taxon>
        <taxon>Marasmiineae</taxon>
        <taxon>Marasmiaceae</taxon>
        <taxon>Marasmius</taxon>
    </lineage>
</organism>
<dbReference type="EMBL" id="JBAHYK010000765">
    <property type="protein sequence ID" value="KAL0571471.1"/>
    <property type="molecule type" value="Genomic_DNA"/>
</dbReference>
<feature type="compositionally biased region" description="Polar residues" evidence="1">
    <location>
        <begin position="25"/>
        <end position="36"/>
    </location>
</feature>
<name>A0ABR3F8A2_9AGAR</name>
<proteinExistence type="predicted"/>
<gene>
    <name evidence="2" type="ORF">V5O48_010493</name>
</gene>